<evidence type="ECO:0000313" key="2">
    <source>
        <dbReference type="Proteomes" id="UP001155027"/>
    </source>
</evidence>
<proteinExistence type="predicted"/>
<reference evidence="1" key="1">
    <citation type="submission" date="2022-08" db="EMBL/GenBank/DDBJ databases">
        <title>Genomic Encyclopedia of Type Strains, Phase V (KMG-V): Genome sequencing to study the core and pangenomes of soil and plant-associated prokaryotes.</title>
        <authorList>
            <person name="Whitman W."/>
        </authorList>
    </citation>
    <scope>NUCLEOTIDE SEQUENCE</scope>
    <source>
        <strain evidence="1">0</strain>
    </source>
</reference>
<protein>
    <submittedName>
        <fullName evidence="1">Uncharacterized protein</fullName>
    </submittedName>
</protein>
<accession>A0A9X2Q0R0</accession>
<name>A0A9X2Q0R0_9BACT</name>
<comment type="caution">
    <text evidence="1">The sequence shown here is derived from an EMBL/GenBank/DDBJ whole genome shotgun (WGS) entry which is preliminary data.</text>
</comment>
<dbReference type="Proteomes" id="UP001155027">
    <property type="component" value="Unassembled WGS sequence"/>
</dbReference>
<sequence length="60" mass="7316">MDVHVYQVQLYLSSWLRFVQSLSQLLPFWFFRSSDAIRKAVWKIRPATRLRQKIQLLPRP</sequence>
<evidence type="ECO:0000313" key="1">
    <source>
        <dbReference type="EMBL" id="MCS3677438.1"/>
    </source>
</evidence>
<dbReference type="EMBL" id="JANUAU010000003">
    <property type="protein sequence ID" value="MCS3677438.1"/>
    <property type="molecule type" value="Genomic_DNA"/>
</dbReference>
<gene>
    <name evidence="1" type="ORF">GGP71_001354</name>
</gene>
<organism evidence="1 2">
    <name type="scientific">Salinibacter ruber</name>
    <dbReference type="NCBI Taxonomy" id="146919"/>
    <lineage>
        <taxon>Bacteria</taxon>
        <taxon>Pseudomonadati</taxon>
        <taxon>Rhodothermota</taxon>
        <taxon>Rhodothermia</taxon>
        <taxon>Rhodothermales</taxon>
        <taxon>Salinibacteraceae</taxon>
        <taxon>Salinibacter</taxon>
    </lineage>
</organism>
<dbReference type="AlphaFoldDB" id="A0A9X2Q0R0"/>